<dbReference type="EMBL" id="CAJZ01000069">
    <property type="protein sequence ID" value="CCI83233.1"/>
    <property type="molecule type" value="Genomic_DNA"/>
</dbReference>
<gene>
    <name evidence="7" type="ORF">BN46_0493</name>
    <name evidence="8" type="ORF">HMPREF9719_01066</name>
</gene>
<comment type="subcellular location">
    <subcellularLocation>
        <location evidence="1">Membrane</location>
        <topology evidence="1">Multi-pass membrane protein</topology>
    </subcellularLocation>
</comment>
<evidence type="ECO:0000256" key="2">
    <source>
        <dbReference type="ARBA" id="ARBA00022692"/>
    </source>
</evidence>
<evidence type="ECO:0000256" key="4">
    <source>
        <dbReference type="ARBA" id="ARBA00023136"/>
    </source>
</evidence>
<dbReference type="EMBL" id="AHAE01000047">
    <property type="protein sequence ID" value="EJZ81994.1"/>
    <property type="molecule type" value="Genomic_DNA"/>
</dbReference>
<dbReference type="Proteomes" id="UP000006078">
    <property type="component" value="Unassembled WGS sequence"/>
</dbReference>
<dbReference type="RefSeq" id="WP_004600956.1">
    <property type="nucleotide sequence ID" value="NZ_HF541866.1"/>
</dbReference>
<evidence type="ECO:0000313" key="9">
    <source>
        <dbReference type="Proteomes" id="UP000006078"/>
    </source>
</evidence>
<dbReference type="OrthoDB" id="2004788at2"/>
<keyword evidence="2 5" id="KW-0812">Transmembrane</keyword>
<evidence type="ECO:0000259" key="6">
    <source>
        <dbReference type="Pfam" id="PF05154"/>
    </source>
</evidence>
<evidence type="ECO:0000313" key="10">
    <source>
        <dbReference type="Proteomes" id="UP000011016"/>
    </source>
</evidence>
<evidence type="ECO:0000313" key="7">
    <source>
        <dbReference type="EMBL" id="CCI83233.1"/>
    </source>
</evidence>
<protein>
    <submittedName>
        <fullName evidence="7">Putative membrane protein</fullName>
    </submittedName>
</protein>
<feature type="domain" description="TM2" evidence="6">
    <location>
        <begin position="32"/>
        <end position="81"/>
    </location>
</feature>
<proteinExistence type="predicted"/>
<reference evidence="7 10" key="1">
    <citation type="journal article" date="2012" name="J. Bacteriol.">
        <title>Draft Genome Sequence of Turicella otitidis ATCC 51513, Isolated from Middle Ear Fluid from a Child with Otitis Media.</title>
        <authorList>
            <person name="Brinkrolf K."/>
            <person name="Schneider J."/>
            <person name="Knecht M."/>
            <person name="Ruckert C."/>
            <person name="Tauch A."/>
        </authorList>
    </citation>
    <scope>NUCLEOTIDE SEQUENCE [LARGE SCALE GENOMIC DNA]</scope>
    <source>
        <strain evidence="7 10">ATCC 51513</strain>
    </source>
</reference>
<dbReference type="AlphaFoldDB" id="I7IWT5"/>
<name>I7IWT5_9CORY</name>
<reference evidence="8 9" key="2">
    <citation type="submission" date="2012-08" db="EMBL/GenBank/DDBJ databases">
        <title>The Genome Sequence of Turicella otitidis ATCC 51513.</title>
        <authorList>
            <consortium name="The Broad Institute Genome Sequencing Platform"/>
            <person name="Earl A."/>
            <person name="Ward D."/>
            <person name="Feldgarden M."/>
            <person name="Gevers D."/>
            <person name="Huys G."/>
            <person name="Walker B."/>
            <person name="Young S.K."/>
            <person name="Zeng Q."/>
            <person name="Gargeya S."/>
            <person name="Fitzgerald M."/>
            <person name="Haas B."/>
            <person name="Abouelleil A."/>
            <person name="Alvarado L."/>
            <person name="Arachchi H.M."/>
            <person name="Berlin A.M."/>
            <person name="Chapman S.B."/>
            <person name="Goldberg J."/>
            <person name="Griggs A."/>
            <person name="Gujja S."/>
            <person name="Hansen M."/>
            <person name="Howarth C."/>
            <person name="Imamovic A."/>
            <person name="Larimer J."/>
            <person name="McCowen C."/>
            <person name="Montmayeur A."/>
            <person name="Murphy C."/>
            <person name="Neiman D."/>
            <person name="Pearson M."/>
            <person name="Priest M."/>
            <person name="Roberts A."/>
            <person name="Saif S."/>
            <person name="Shea T."/>
            <person name="Sisk P."/>
            <person name="Sykes S."/>
            <person name="Wortman J."/>
            <person name="Nusbaum C."/>
            <person name="Birren B."/>
        </authorList>
    </citation>
    <scope>NUCLEOTIDE SEQUENCE [LARGE SCALE GENOMIC DNA]</scope>
    <source>
        <strain evidence="8 9">ATCC 51513</strain>
    </source>
</reference>
<dbReference type="Proteomes" id="UP000011016">
    <property type="component" value="Unassembled WGS sequence"/>
</dbReference>
<keyword evidence="4 5" id="KW-0472">Membrane</keyword>
<dbReference type="Pfam" id="PF05154">
    <property type="entry name" value="TM2"/>
    <property type="match status" value="1"/>
</dbReference>
<keyword evidence="9" id="KW-1185">Reference proteome</keyword>
<dbReference type="STRING" id="29321.AAV33_07215"/>
<feature type="transmembrane region" description="Helical" evidence="5">
    <location>
        <begin position="61"/>
        <end position="83"/>
    </location>
</feature>
<evidence type="ECO:0000256" key="5">
    <source>
        <dbReference type="SAM" id="Phobius"/>
    </source>
</evidence>
<sequence>MTHAIPGGNPVPGGGIEPARFLPAQAAYEEEKKSQLVAWLLWAVGFGFLGAHRYFLGDKLYGFFMTITLGGLGIWYLIDGFFLPRRLRQKNSAIRADVFTRYGLQP</sequence>
<evidence type="ECO:0000256" key="3">
    <source>
        <dbReference type="ARBA" id="ARBA00022989"/>
    </source>
</evidence>
<dbReference type="GO" id="GO:0016020">
    <property type="term" value="C:membrane"/>
    <property type="evidence" value="ECO:0007669"/>
    <property type="project" value="UniProtKB-SubCell"/>
</dbReference>
<evidence type="ECO:0000256" key="1">
    <source>
        <dbReference type="ARBA" id="ARBA00004141"/>
    </source>
</evidence>
<dbReference type="InterPro" id="IPR007829">
    <property type="entry name" value="TM2"/>
</dbReference>
<feature type="transmembrane region" description="Helical" evidence="5">
    <location>
        <begin position="36"/>
        <end position="55"/>
    </location>
</feature>
<keyword evidence="3 5" id="KW-1133">Transmembrane helix</keyword>
<accession>I7IWT5</accession>
<dbReference type="HOGENOM" id="CLU_2448054_0_0_11"/>
<dbReference type="eggNOG" id="COG2314">
    <property type="taxonomic scope" value="Bacteria"/>
</dbReference>
<evidence type="ECO:0000313" key="8">
    <source>
        <dbReference type="EMBL" id="EJZ81994.1"/>
    </source>
</evidence>
<comment type="caution">
    <text evidence="7">The sequence shown here is derived from an EMBL/GenBank/DDBJ whole genome shotgun (WGS) entry which is preliminary data.</text>
</comment>
<organism evidence="7 10">
    <name type="scientific">Corynebacterium otitidis ATCC 51513</name>
    <dbReference type="NCBI Taxonomy" id="883169"/>
    <lineage>
        <taxon>Bacteria</taxon>
        <taxon>Bacillati</taxon>
        <taxon>Actinomycetota</taxon>
        <taxon>Actinomycetes</taxon>
        <taxon>Mycobacteriales</taxon>
        <taxon>Corynebacteriaceae</taxon>
        <taxon>Corynebacterium</taxon>
    </lineage>
</organism>